<evidence type="ECO:0000256" key="2">
    <source>
        <dbReference type="ARBA" id="ARBA00022723"/>
    </source>
</evidence>
<dbReference type="STRING" id="29540.C481_20661"/>
<evidence type="ECO:0000259" key="4">
    <source>
        <dbReference type="Pfam" id="PF03328"/>
    </source>
</evidence>
<dbReference type="PANTHER" id="PTHR30502:SF0">
    <property type="entry name" value="PHOSPHOENOLPYRUVATE CARBOXYLASE FAMILY PROTEIN"/>
    <property type="match status" value="1"/>
</dbReference>
<comment type="caution">
    <text evidence="5">The sequence shown here is derived from an EMBL/GenBank/DDBJ whole genome shotgun (WGS) entry which is preliminary data.</text>
</comment>
<gene>
    <name evidence="5" type="ORF">C481_20661</name>
</gene>
<sequence length="257" mass="27905">MVRQNTVREVITDDGVVLGARASSFSPALVEIYGDIGLDFVWLDFEHSGFSPWDADKITHLQRAAELSGIQLLIRLPDEDPALIRKVLDTGVRNLLIPRIETAAEVRRAAEATRFVYEGRPGNRGMAGQRASGYGTTEGYAQREDDTVNLGAMIETEEAVDNISDILDVPELGFAFVGSNDLATQLGHPNESDHLEVTAAIETVEAASRSAGVPLGAVAHAVDDANRKISNGYQILRIGGEFESAKRTLMDRMAQIE</sequence>
<keyword evidence="6" id="KW-1185">Reference proteome</keyword>
<dbReference type="InterPro" id="IPR005000">
    <property type="entry name" value="Aldolase/citrate-lyase_domain"/>
</dbReference>
<dbReference type="Proteomes" id="UP000011554">
    <property type="component" value="Unassembled WGS sequence"/>
</dbReference>
<dbReference type="EMBL" id="AOIO01000048">
    <property type="protein sequence ID" value="ELY97173.1"/>
    <property type="molecule type" value="Genomic_DNA"/>
</dbReference>
<evidence type="ECO:0000256" key="3">
    <source>
        <dbReference type="ARBA" id="ARBA00023239"/>
    </source>
</evidence>
<dbReference type="AlphaFoldDB" id="M0AIG0"/>
<feature type="domain" description="HpcH/HpaI aldolase/citrate lyase" evidence="4">
    <location>
        <begin position="23"/>
        <end position="243"/>
    </location>
</feature>
<dbReference type="GO" id="GO:0005737">
    <property type="term" value="C:cytoplasm"/>
    <property type="evidence" value="ECO:0007669"/>
    <property type="project" value="TreeGrafter"/>
</dbReference>
<keyword evidence="2" id="KW-0479">Metal-binding</keyword>
<protein>
    <submittedName>
        <fullName evidence="5">HpcH/HpaI aldolase</fullName>
    </submittedName>
</protein>
<comment type="similarity">
    <text evidence="1">Belongs to the HpcH/HpaI aldolase family.</text>
</comment>
<proteinExistence type="inferred from homology"/>
<evidence type="ECO:0000313" key="6">
    <source>
        <dbReference type="Proteomes" id="UP000011554"/>
    </source>
</evidence>
<dbReference type="eggNOG" id="arCOG04974">
    <property type="taxonomic scope" value="Archaea"/>
</dbReference>
<reference evidence="5 6" key="1">
    <citation type="journal article" date="2014" name="PLoS Genet.">
        <title>Phylogenetically driven sequencing of extremely halophilic archaea reveals strategies for static and dynamic osmo-response.</title>
        <authorList>
            <person name="Becker E.A."/>
            <person name="Seitzer P.M."/>
            <person name="Tritt A."/>
            <person name="Larsen D."/>
            <person name="Krusor M."/>
            <person name="Yao A.I."/>
            <person name="Wu D."/>
            <person name="Madern D."/>
            <person name="Eisen J.A."/>
            <person name="Darling A.E."/>
            <person name="Facciotti M.T."/>
        </authorList>
    </citation>
    <scope>NUCLEOTIDE SEQUENCE [LARGE SCALE GENOMIC DNA]</scope>
    <source>
        <strain evidence="5 6">DSM 12278</strain>
    </source>
</reference>
<name>M0AIG0_NATA1</name>
<dbReference type="Pfam" id="PF03328">
    <property type="entry name" value="HpcH_HpaI"/>
    <property type="match status" value="1"/>
</dbReference>
<accession>M0AIG0</accession>
<organism evidence="5 6">
    <name type="scientific">Natrialba asiatica (strain ATCC 700177 / DSM 12278 / JCM 9576 / FERM P-10747 / NBRC 102637 / 172P1)</name>
    <dbReference type="NCBI Taxonomy" id="29540"/>
    <lineage>
        <taxon>Archaea</taxon>
        <taxon>Methanobacteriati</taxon>
        <taxon>Methanobacteriota</taxon>
        <taxon>Stenosarchaea group</taxon>
        <taxon>Halobacteria</taxon>
        <taxon>Halobacteriales</taxon>
        <taxon>Natrialbaceae</taxon>
        <taxon>Natrialba</taxon>
    </lineage>
</organism>
<dbReference type="InterPro" id="IPR050251">
    <property type="entry name" value="HpcH-HpaI_aldolase"/>
</dbReference>
<dbReference type="PANTHER" id="PTHR30502">
    <property type="entry name" value="2-KETO-3-DEOXY-L-RHAMNONATE ALDOLASE"/>
    <property type="match status" value="1"/>
</dbReference>
<dbReference type="InterPro" id="IPR015813">
    <property type="entry name" value="Pyrv/PenolPyrv_kinase-like_dom"/>
</dbReference>
<dbReference type="SUPFAM" id="SSF51621">
    <property type="entry name" value="Phosphoenolpyruvate/pyruvate domain"/>
    <property type="match status" value="1"/>
</dbReference>
<dbReference type="InterPro" id="IPR040442">
    <property type="entry name" value="Pyrv_kinase-like_dom_sf"/>
</dbReference>
<dbReference type="RefSeq" id="WP_006111247.1">
    <property type="nucleotide sequence ID" value="NZ_AOIO01000048.1"/>
</dbReference>
<evidence type="ECO:0000256" key="1">
    <source>
        <dbReference type="ARBA" id="ARBA00005568"/>
    </source>
</evidence>
<keyword evidence="3" id="KW-0456">Lyase</keyword>
<dbReference type="PATRIC" id="fig|29540.5.peg.4181"/>
<dbReference type="GO" id="GO:0016832">
    <property type="term" value="F:aldehyde-lyase activity"/>
    <property type="evidence" value="ECO:0007669"/>
    <property type="project" value="TreeGrafter"/>
</dbReference>
<dbReference type="GO" id="GO:0046872">
    <property type="term" value="F:metal ion binding"/>
    <property type="evidence" value="ECO:0007669"/>
    <property type="project" value="UniProtKB-KW"/>
</dbReference>
<dbReference type="Gene3D" id="3.20.20.60">
    <property type="entry name" value="Phosphoenolpyruvate-binding domains"/>
    <property type="match status" value="1"/>
</dbReference>
<evidence type="ECO:0000313" key="5">
    <source>
        <dbReference type="EMBL" id="ELY97173.1"/>
    </source>
</evidence>